<gene>
    <name evidence="2" type="ORF">chiPu_0027015</name>
</gene>
<protein>
    <submittedName>
        <fullName evidence="2">Uncharacterized protein</fullName>
    </submittedName>
</protein>
<dbReference type="OrthoDB" id="10264446at2759"/>
<dbReference type="GO" id="GO:0007165">
    <property type="term" value="P:signal transduction"/>
    <property type="evidence" value="ECO:0007669"/>
    <property type="project" value="InterPro"/>
</dbReference>
<proteinExistence type="inferred from homology"/>
<dbReference type="GO" id="GO:0072542">
    <property type="term" value="F:protein phosphatase activator activity"/>
    <property type="evidence" value="ECO:0007669"/>
    <property type="project" value="TreeGrafter"/>
</dbReference>
<comment type="similarity">
    <text evidence="1">Belongs to the phosphatase 2A regulatory subunit B56 family.</text>
</comment>
<dbReference type="PANTHER" id="PTHR10257:SF5">
    <property type="entry name" value="WIDERBORST, ISOFORM H"/>
    <property type="match status" value="1"/>
</dbReference>
<evidence type="ECO:0000313" key="2">
    <source>
        <dbReference type="EMBL" id="GCC42974.1"/>
    </source>
</evidence>
<keyword evidence="3" id="KW-1185">Reference proteome</keyword>
<dbReference type="GO" id="GO:0005634">
    <property type="term" value="C:nucleus"/>
    <property type="evidence" value="ECO:0007669"/>
    <property type="project" value="TreeGrafter"/>
</dbReference>
<dbReference type="STRING" id="137246.A0A401TK13"/>
<dbReference type="PANTHER" id="PTHR10257">
    <property type="entry name" value="SERINE/THREONINE PROTEIN PHOSPHATASE 2A PP2A REGULATORY SUBUNIT B"/>
    <property type="match status" value="1"/>
</dbReference>
<dbReference type="EMBL" id="BEZZ01092725">
    <property type="protein sequence ID" value="GCC42974.1"/>
    <property type="molecule type" value="Genomic_DNA"/>
</dbReference>
<dbReference type="InterPro" id="IPR002554">
    <property type="entry name" value="PP2A_B56"/>
</dbReference>
<organism evidence="2 3">
    <name type="scientific">Chiloscyllium punctatum</name>
    <name type="common">Brownbanded bambooshark</name>
    <name type="synonym">Hemiscyllium punctatum</name>
    <dbReference type="NCBI Taxonomy" id="137246"/>
    <lineage>
        <taxon>Eukaryota</taxon>
        <taxon>Metazoa</taxon>
        <taxon>Chordata</taxon>
        <taxon>Craniata</taxon>
        <taxon>Vertebrata</taxon>
        <taxon>Chondrichthyes</taxon>
        <taxon>Elasmobranchii</taxon>
        <taxon>Galeomorphii</taxon>
        <taxon>Galeoidea</taxon>
        <taxon>Orectolobiformes</taxon>
        <taxon>Hemiscylliidae</taxon>
        <taxon>Chiloscyllium</taxon>
    </lineage>
</organism>
<sequence length="115" mass="13809">MLFVFLKISANIFRTLPPSDNPEFDPEEDEPNLEASWPHLQLVYEFFLRFLESPDFQPAIAKRYIDQRFVLQLLELFDSEDPRERDFLKTVLHRVYGKFLGLRAFIRKQITNIFL</sequence>
<dbReference type="GO" id="GO:0005829">
    <property type="term" value="C:cytosol"/>
    <property type="evidence" value="ECO:0007669"/>
    <property type="project" value="TreeGrafter"/>
</dbReference>
<dbReference type="SUPFAM" id="SSF48371">
    <property type="entry name" value="ARM repeat"/>
    <property type="match status" value="1"/>
</dbReference>
<comment type="caution">
    <text evidence="2">The sequence shown here is derived from an EMBL/GenBank/DDBJ whole genome shotgun (WGS) entry which is preliminary data.</text>
</comment>
<dbReference type="Pfam" id="PF01603">
    <property type="entry name" value="B56"/>
    <property type="match status" value="1"/>
</dbReference>
<dbReference type="InterPro" id="IPR011989">
    <property type="entry name" value="ARM-like"/>
</dbReference>
<feature type="non-terminal residue" evidence="2">
    <location>
        <position position="115"/>
    </location>
</feature>
<evidence type="ECO:0000313" key="3">
    <source>
        <dbReference type="Proteomes" id="UP000287033"/>
    </source>
</evidence>
<dbReference type="Proteomes" id="UP000287033">
    <property type="component" value="Unassembled WGS sequence"/>
</dbReference>
<dbReference type="InterPro" id="IPR016024">
    <property type="entry name" value="ARM-type_fold"/>
</dbReference>
<evidence type="ECO:0000256" key="1">
    <source>
        <dbReference type="ARBA" id="ARBA00009745"/>
    </source>
</evidence>
<name>A0A401TK13_CHIPU</name>
<dbReference type="Gene3D" id="1.25.10.10">
    <property type="entry name" value="Leucine-rich Repeat Variant"/>
    <property type="match status" value="1"/>
</dbReference>
<accession>A0A401TK13</accession>
<dbReference type="GO" id="GO:0000159">
    <property type="term" value="C:protein phosphatase type 2A complex"/>
    <property type="evidence" value="ECO:0007669"/>
    <property type="project" value="InterPro"/>
</dbReference>
<dbReference type="OMA" id="KLFLVCH"/>
<dbReference type="AlphaFoldDB" id="A0A401TK13"/>
<reference evidence="2 3" key="1">
    <citation type="journal article" date="2018" name="Nat. Ecol. Evol.">
        <title>Shark genomes provide insights into elasmobranch evolution and the origin of vertebrates.</title>
        <authorList>
            <person name="Hara Y"/>
            <person name="Yamaguchi K"/>
            <person name="Onimaru K"/>
            <person name="Kadota M"/>
            <person name="Koyanagi M"/>
            <person name="Keeley SD"/>
            <person name="Tatsumi K"/>
            <person name="Tanaka K"/>
            <person name="Motone F"/>
            <person name="Kageyama Y"/>
            <person name="Nozu R"/>
            <person name="Adachi N"/>
            <person name="Nishimura O"/>
            <person name="Nakagawa R"/>
            <person name="Tanegashima C"/>
            <person name="Kiyatake I"/>
            <person name="Matsumoto R"/>
            <person name="Murakumo K"/>
            <person name="Nishida K"/>
            <person name="Terakita A"/>
            <person name="Kuratani S"/>
            <person name="Sato K"/>
            <person name="Hyodo S Kuraku.S."/>
        </authorList>
    </citation>
    <scope>NUCLEOTIDE SEQUENCE [LARGE SCALE GENOMIC DNA]</scope>
</reference>